<dbReference type="InterPro" id="IPR023214">
    <property type="entry name" value="HAD_sf"/>
</dbReference>
<keyword evidence="10 13" id="KW-1133">Transmembrane helix</keyword>
<dbReference type="InterPro" id="IPR021993">
    <property type="entry name" value="ATPase-cat-bd"/>
</dbReference>
<dbReference type="GO" id="GO:0005507">
    <property type="term" value="F:copper ion binding"/>
    <property type="evidence" value="ECO:0007669"/>
    <property type="project" value="TreeGrafter"/>
</dbReference>
<comment type="caution">
    <text evidence="17">The sequence shown here is derived from an EMBL/GenBank/DDBJ whole genome shotgun (WGS) entry which is preliminary data.</text>
</comment>
<dbReference type="InterPro" id="IPR006121">
    <property type="entry name" value="HMA_dom"/>
</dbReference>
<dbReference type="Gene3D" id="3.30.70.100">
    <property type="match status" value="1"/>
</dbReference>
<feature type="transmembrane region" description="Helical" evidence="13">
    <location>
        <begin position="787"/>
        <end position="809"/>
    </location>
</feature>
<evidence type="ECO:0000256" key="13">
    <source>
        <dbReference type="SAM" id="Phobius"/>
    </source>
</evidence>
<dbReference type="PANTHER" id="PTHR43520">
    <property type="entry name" value="ATP7, ISOFORM B"/>
    <property type="match status" value="1"/>
</dbReference>
<protein>
    <submittedName>
        <fullName evidence="17">Cu+-exporting ATPase</fullName>
    </submittedName>
</protein>
<dbReference type="InterPro" id="IPR018303">
    <property type="entry name" value="ATPase_P-typ_P_site"/>
</dbReference>
<dbReference type="SUPFAM" id="SSF55008">
    <property type="entry name" value="HMA, heavy metal-associated domain"/>
    <property type="match status" value="1"/>
</dbReference>
<dbReference type="PRINTS" id="PR00119">
    <property type="entry name" value="CATATPASE"/>
</dbReference>
<evidence type="ECO:0000256" key="9">
    <source>
        <dbReference type="ARBA" id="ARBA00022967"/>
    </source>
</evidence>
<dbReference type="InterPro" id="IPR023299">
    <property type="entry name" value="ATPase_P-typ_cyto_dom_N"/>
</dbReference>
<evidence type="ECO:0000256" key="1">
    <source>
        <dbReference type="ARBA" id="ARBA00004651"/>
    </source>
</evidence>
<dbReference type="Pfam" id="PF00403">
    <property type="entry name" value="HMA"/>
    <property type="match status" value="1"/>
</dbReference>
<keyword evidence="8" id="KW-0460">Magnesium</keyword>
<dbReference type="InterPro" id="IPR008250">
    <property type="entry name" value="ATPase_P-typ_transduc_dom_A_sf"/>
</dbReference>
<keyword evidence="18" id="KW-1185">Reference proteome</keyword>
<dbReference type="PROSITE" id="PS00154">
    <property type="entry name" value="ATPASE_E1_E2"/>
    <property type="match status" value="1"/>
</dbReference>
<evidence type="ECO:0000256" key="5">
    <source>
        <dbReference type="ARBA" id="ARBA00022553"/>
    </source>
</evidence>
<dbReference type="CDD" id="cd00371">
    <property type="entry name" value="HMA"/>
    <property type="match status" value="1"/>
</dbReference>
<feature type="domain" description="P-type ATPase A" evidence="14">
    <location>
        <begin position="329"/>
        <end position="423"/>
    </location>
</feature>
<evidence type="ECO:0000256" key="8">
    <source>
        <dbReference type="ARBA" id="ARBA00022842"/>
    </source>
</evidence>
<dbReference type="Gene3D" id="3.40.50.1000">
    <property type="entry name" value="HAD superfamily/HAD-like"/>
    <property type="match status" value="1"/>
</dbReference>
<dbReference type="Pfam" id="PF12156">
    <property type="entry name" value="ATPase-cat_bd"/>
    <property type="match status" value="1"/>
</dbReference>
<evidence type="ECO:0000313" key="17">
    <source>
        <dbReference type="EMBL" id="TWF44773.1"/>
    </source>
</evidence>
<keyword evidence="11" id="KW-0406">Ion transport</keyword>
<dbReference type="Pfam" id="PF00702">
    <property type="entry name" value="Hydrolase"/>
    <property type="match status" value="1"/>
</dbReference>
<dbReference type="EMBL" id="VIWO01000001">
    <property type="protein sequence ID" value="TWF44773.1"/>
    <property type="molecule type" value="Genomic_DNA"/>
</dbReference>
<dbReference type="InterPro" id="IPR059000">
    <property type="entry name" value="ATPase_P-type_domA"/>
</dbReference>
<feature type="domain" description="Putative metal-binding" evidence="16">
    <location>
        <begin position="32"/>
        <end position="104"/>
    </location>
</feature>
<evidence type="ECO:0000256" key="10">
    <source>
        <dbReference type="ARBA" id="ARBA00022989"/>
    </source>
</evidence>
<dbReference type="Proteomes" id="UP000320811">
    <property type="component" value="Unassembled WGS sequence"/>
</dbReference>
<dbReference type="Pfam" id="PF00122">
    <property type="entry name" value="E1-E2_ATPase"/>
    <property type="match status" value="1"/>
</dbReference>
<feature type="transmembrane region" description="Helical" evidence="13">
    <location>
        <begin position="469"/>
        <end position="488"/>
    </location>
</feature>
<organism evidence="17 18">
    <name type="scientific">Chitinophaga polysaccharea</name>
    <dbReference type="NCBI Taxonomy" id="1293035"/>
    <lineage>
        <taxon>Bacteria</taxon>
        <taxon>Pseudomonadati</taxon>
        <taxon>Bacteroidota</taxon>
        <taxon>Chitinophagia</taxon>
        <taxon>Chitinophagales</taxon>
        <taxon>Chitinophagaceae</taxon>
        <taxon>Chitinophaga</taxon>
    </lineage>
</organism>
<feature type="transmembrane region" description="Helical" evidence="13">
    <location>
        <begin position="445"/>
        <end position="463"/>
    </location>
</feature>
<dbReference type="SUPFAM" id="SSF81653">
    <property type="entry name" value="Calcium ATPase, transduction domain A"/>
    <property type="match status" value="1"/>
</dbReference>
<dbReference type="GO" id="GO:0016887">
    <property type="term" value="F:ATP hydrolysis activity"/>
    <property type="evidence" value="ECO:0007669"/>
    <property type="project" value="InterPro"/>
</dbReference>
<evidence type="ECO:0000256" key="3">
    <source>
        <dbReference type="ARBA" id="ARBA00022448"/>
    </source>
</evidence>
<evidence type="ECO:0000256" key="6">
    <source>
        <dbReference type="ARBA" id="ARBA00022692"/>
    </source>
</evidence>
<dbReference type="InterPro" id="IPR036163">
    <property type="entry name" value="HMA_dom_sf"/>
</dbReference>
<sequence length="832" mass="92418">MSLLPGSPTGTFVNTQNTNSMAVSSHTNTLTSCYHCGEDCFDTDITIQDKVFCCQGCKMVYEILNQYDLCEYYDLNSKPGINQRITARNDKFAFLDDEKIAQQLYLFKDDTQTHVNFYIPQIHCSSCLWLLENLHKLEPGVLRVTVNFSKKEVLIVFSHTQTSLRRVAEILTAIGYEPYISLQDLQHKKPRTNRQLVYQVGVAGFCFGNIMLLSFPDYFAGAGGLDESFNRLFRYMNLVLALPVLLYSAQAFYKSAWGGLKHGFLNIDVPIVLAIFVTFIRSLVEVWQGQAGYFDSMTGIVFFMLIGRILQDKTYQGLSFDRDYTAYFPIAVTVLKENKEVPTTLPDLKTGDTIRIQYNELVPADGIIVRGKALIDYSFVTGESAPVHKSIGEIIYAGGRQLDGSLEILTIKEVAQSYLTSLWNRDELKHKEEKEVSFVHLLSRYFTWIVLFIAAITACYWAIHEPARIWPAVTAILIIACPCALLLASSFTNGHILRILSRHQLYLRNAQAIENMANATHIVFDKTGTLTGKTGSSVVYYGTALTPGQEVLVATLAAQSSHPLSKAIVAYCGNPAPLAVHDFQNFTGKGVCGWVDGYFIRLGNADFAGAHKKNEQEGSVVYVAINEKLAGLFTIRNTYRSGLRQLMQQLQTQYPLSVLSGDNNHTANKLQKLMGNKATLLFEQKPADKLAYIISLQQQGKKVMMIGDGLNDAGALKQSDIGISITEDSNNFTPASDGIMDAKQLPALFSFIQLCKANKRIILISFALSVLYNITGLYFAVQGILSPLVAAILMPASSISIILITFGCSEWQGKKLSAKAFQQMTDKCHVPG</sequence>
<keyword evidence="9" id="KW-1278">Translocase</keyword>
<comment type="similarity">
    <text evidence="2">Belongs to the cation transport ATPase (P-type) (TC 3.A.3) family. Type IB subfamily.</text>
</comment>
<accession>A0A561Q328</accession>
<feature type="transmembrane region" description="Helical" evidence="13">
    <location>
        <begin position="290"/>
        <end position="310"/>
    </location>
</feature>
<evidence type="ECO:0000256" key="11">
    <source>
        <dbReference type="ARBA" id="ARBA00023065"/>
    </source>
</evidence>
<evidence type="ECO:0000256" key="12">
    <source>
        <dbReference type="ARBA" id="ARBA00023136"/>
    </source>
</evidence>
<dbReference type="SUPFAM" id="SSF56784">
    <property type="entry name" value="HAD-like"/>
    <property type="match status" value="1"/>
</dbReference>
<name>A0A561Q328_9BACT</name>
<feature type="transmembrane region" description="Helical" evidence="13">
    <location>
        <begin position="761"/>
        <end position="781"/>
    </location>
</feature>
<keyword evidence="3" id="KW-0813">Transport</keyword>
<evidence type="ECO:0000313" key="18">
    <source>
        <dbReference type="Proteomes" id="UP000320811"/>
    </source>
</evidence>
<feature type="domain" description="HMA" evidence="15">
    <location>
        <begin position="117"/>
        <end position="177"/>
    </location>
</feature>
<proteinExistence type="inferred from homology"/>
<keyword evidence="5" id="KW-0597">Phosphoprotein</keyword>
<feature type="transmembrane region" description="Helical" evidence="13">
    <location>
        <begin position="235"/>
        <end position="253"/>
    </location>
</feature>
<evidence type="ECO:0000259" key="15">
    <source>
        <dbReference type="Pfam" id="PF00403"/>
    </source>
</evidence>
<dbReference type="InterPro" id="IPR001757">
    <property type="entry name" value="P_typ_ATPase"/>
</dbReference>
<dbReference type="GO" id="GO:0005886">
    <property type="term" value="C:plasma membrane"/>
    <property type="evidence" value="ECO:0007669"/>
    <property type="project" value="UniProtKB-SubCell"/>
</dbReference>
<evidence type="ECO:0000259" key="14">
    <source>
        <dbReference type="Pfam" id="PF00122"/>
    </source>
</evidence>
<dbReference type="GO" id="GO:0005524">
    <property type="term" value="F:ATP binding"/>
    <property type="evidence" value="ECO:0007669"/>
    <property type="project" value="InterPro"/>
</dbReference>
<evidence type="ECO:0000256" key="7">
    <source>
        <dbReference type="ARBA" id="ARBA00022723"/>
    </source>
</evidence>
<dbReference type="NCBIfam" id="TIGR01494">
    <property type="entry name" value="ATPase_P-type"/>
    <property type="match status" value="1"/>
</dbReference>
<feature type="transmembrane region" description="Helical" evidence="13">
    <location>
        <begin position="196"/>
        <end position="215"/>
    </location>
</feature>
<keyword evidence="6 13" id="KW-0812">Transmembrane</keyword>
<gene>
    <name evidence="17" type="ORF">FHW36_101694</name>
</gene>
<comment type="subcellular location">
    <subcellularLocation>
        <location evidence="1">Cell membrane</location>
        <topology evidence="1">Multi-pass membrane protein</topology>
    </subcellularLocation>
</comment>
<dbReference type="InterPro" id="IPR036412">
    <property type="entry name" value="HAD-like_sf"/>
</dbReference>
<dbReference type="GO" id="GO:0043682">
    <property type="term" value="F:P-type divalent copper transporter activity"/>
    <property type="evidence" value="ECO:0007669"/>
    <property type="project" value="TreeGrafter"/>
</dbReference>
<dbReference type="Gene3D" id="2.70.150.10">
    <property type="entry name" value="Calcium-transporting ATPase, cytoplasmic transduction domain A"/>
    <property type="match status" value="1"/>
</dbReference>
<dbReference type="GO" id="GO:0055070">
    <property type="term" value="P:copper ion homeostasis"/>
    <property type="evidence" value="ECO:0007669"/>
    <property type="project" value="TreeGrafter"/>
</dbReference>
<feature type="transmembrane region" description="Helical" evidence="13">
    <location>
        <begin position="265"/>
        <end position="284"/>
    </location>
</feature>
<keyword evidence="12 13" id="KW-0472">Membrane</keyword>
<dbReference type="AlphaFoldDB" id="A0A561Q328"/>
<evidence type="ECO:0000256" key="2">
    <source>
        <dbReference type="ARBA" id="ARBA00006024"/>
    </source>
</evidence>
<reference evidence="17 18" key="1">
    <citation type="submission" date="2019-06" db="EMBL/GenBank/DDBJ databases">
        <title>Sorghum-associated microbial communities from plants grown in Nebraska, USA.</title>
        <authorList>
            <person name="Schachtman D."/>
        </authorList>
    </citation>
    <scope>NUCLEOTIDE SEQUENCE [LARGE SCALE GENOMIC DNA]</scope>
    <source>
        <strain evidence="17 18">1209</strain>
    </source>
</reference>
<dbReference type="PANTHER" id="PTHR43520:SF5">
    <property type="entry name" value="CATION-TRANSPORTING P-TYPE ATPASE-RELATED"/>
    <property type="match status" value="1"/>
</dbReference>
<keyword evidence="7" id="KW-0479">Metal-binding</keyword>
<keyword evidence="4" id="KW-1003">Cell membrane</keyword>
<evidence type="ECO:0000259" key="16">
    <source>
        <dbReference type="Pfam" id="PF12156"/>
    </source>
</evidence>
<evidence type="ECO:0000256" key="4">
    <source>
        <dbReference type="ARBA" id="ARBA00022475"/>
    </source>
</evidence>
<dbReference type="Gene3D" id="3.40.1110.10">
    <property type="entry name" value="Calcium-transporting ATPase, cytoplasmic domain N"/>
    <property type="match status" value="1"/>
</dbReference>